<dbReference type="InterPro" id="IPR046938">
    <property type="entry name" value="DNA_clamp_sf"/>
</dbReference>
<organism evidence="13 14">
    <name type="scientific">Candidatus Yanofskybacteria bacterium GW2011_GWE2_40_11</name>
    <dbReference type="NCBI Taxonomy" id="1619033"/>
    <lineage>
        <taxon>Bacteria</taxon>
        <taxon>Candidatus Yanofskyibacteriota</taxon>
    </lineage>
</organism>
<sequence length="365" mass="40095">MKAVVNQKNFKKALSIVEKVVSKNTTLPMLSNILIKTENGRLKISATNLEVGISYSIGSKIDEVGEIAVPARILVDLINGIEDDKISISTKNNILIINSEKYKTQVLGFSASDFPIIPKIKNNLISVVQAKAVKLLLASVFDSIAISETRPELAGVYTDFRSSTVTVAATDSFRLAEKSISVKNTQTASVILPRNTVVELIRICGDIEGDLNVYLSENQIAFSSEDMDFVSRIVDGNYPDYKKVIPEKFTSKLLVNKNDLEKTVRLAGLFSSNISDVKISCSEEETKIIAKNSDKGEIETGIESLLRGEPFDVSVNYHYLLDGTKIIDTEKLVIEFVGAGSPIVLRPAEDKGNTLYLIMPLRNQS</sequence>
<evidence type="ECO:0000256" key="2">
    <source>
        <dbReference type="ARBA" id="ARBA00010752"/>
    </source>
</evidence>
<keyword evidence="3 9" id="KW-0963">Cytoplasm</keyword>
<dbReference type="PANTHER" id="PTHR30478">
    <property type="entry name" value="DNA POLYMERASE III SUBUNIT BETA"/>
    <property type="match status" value="1"/>
</dbReference>
<dbReference type="AlphaFoldDB" id="A0A0G0TS17"/>
<dbReference type="Pfam" id="PF02768">
    <property type="entry name" value="DNA_pol3_beta_3"/>
    <property type="match status" value="1"/>
</dbReference>
<dbReference type="GO" id="GO:0009360">
    <property type="term" value="C:DNA polymerase III complex"/>
    <property type="evidence" value="ECO:0007669"/>
    <property type="project" value="InterPro"/>
</dbReference>
<protein>
    <recommendedName>
        <fullName evidence="9">Beta sliding clamp</fullName>
    </recommendedName>
</protein>
<evidence type="ECO:0000256" key="5">
    <source>
        <dbReference type="ARBA" id="ARBA00022695"/>
    </source>
</evidence>
<evidence type="ECO:0000313" key="13">
    <source>
        <dbReference type="EMBL" id="KKR40637.1"/>
    </source>
</evidence>
<comment type="subcellular location">
    <subcellularLocation>
        <location evidence="1 9">Cytoplasm</location>
    </subcellularLocation>
</comment>
<dbReference type="InterPro" id="IPR022634">
    <property type="entry name" value="DNA_polIII_beta_N"/>
</dbReference>
<accession>A0A0G0TS17</accession>
<dbReference type="InterPro" id="IPR022637">
    <property type="entry name" value="DNA_polIII_beta_cen"/>
</dbReference>
<dbReference type="GO" id="GO:0008408">
    <property type="term" value="F:3'-5' exonuclease activity"/>
    <property type="evidence" value="ECO:0007669"/>
    <property type="project" value="InterPro"/>
</dbReference>
<dbReference type="Pfam" id="PF02767">
    <property type="entry name" value="DNA_pol3_beta_2"/>
    <property type="match status" value="1"/>
</dbReference>
<dbReference type="InterPro" id="IPR022635">
    <property type="entry name" value="DNA_polIII_beta_C"/>
</dbReference>
<proteinExistence type="inferred from homology"/>
<keyword evidence="4 9" id="KW-0808">Transferase</keyword>
<evidence type="ECO:0000256" key="9">
    <source>
        <dbReference type="PIRNR" id="PIRNR000804"/>
    </source>
</evidence>
<feature type="domain" description="DNA polymerase III beta sliding clamp N-terminal" evidence="10">
    <location>
        <begin position="1"/>
        <end position="118"/>
    </location>
</feature>
<name>A0A0G0TS17_9BACT</name>
<comment type="similarity">
    <text evidence="2 9">Belongs to the beta sliding clamp family.</text>
</comment>
<dbReference type="GO" id="GO:0006271">
    <property type="term" value="P:DNA strand elongation involved in DNA replication"/>
    <property type="evidence" value="ECO:0007669"/>
    <property type="project" value="TreeGrafter"/>
</dbReference>
<dbReference type="Proteomes" id="UP000034072">
    <property type="component" value="Unassembled WGS sequence"/>
</dbReference>
<evidence type="ECO:0000256" key="6">
    <source>
        <dbReference type="ARBA" id="ARBA00022705"/>
    </source>
</evidence>
<dbReference type="SMART" id="SM00480">
    <property type="entry name" value="POL3Bc"/>
    <property type="match status" value="1"/>
</dbReference>
<dbReference type="GO" id="GO:0003887">
    <property type="term" value="F:DNA-directed DNA polymerase activity"/>
    <property type="evidence" value="ECO:0007669"/>
    <property type="project" value="UniProtKB-UniRule"/>
</dbReference>
<dbReference type="NCBIfam" id="TIGR00663">
    <property type="entry name" value="dnan"/>
    <property type="match status" value="1"/>
</dbReference>
<dbReference type="GO" id="GO:0003677">
    <property type="term" value="F:DNA binding"/>
    <property type="evidence" value="ECO:0007669"/>
    <property type="project" value="UniProtKB-UniRule"/>
</dbReference>
<dbReference type="EMBL" id="LBXZ01000006">
    <property type="protein sequence ID" value="KKR40637.1"/>
    <property type="molecule type" value="Genomic_DNA"/>
</dbReference>
<comment type="caution">
    <text evidence="13">The sequence shown here is derived from an EMBL/GenBank/DDBJ whole genome shotgun (WGS) entry which is preliminary data.</text>
</comment>
<reference evidence="13 14" key="1">
    <citation type="journal article" date="2015" name="Nature">
        <title>rRNA introns, odd ribosomes, and small enigmatic genomes across a large radiation of phyla.</title>
        <authorList>
            <person name="Brown C.T."/>
            <person name="Hug L.A."/>
            <person name="Thomas B.C."/>
            <person name="Sharon I."/>
            <person name="Castelle C.J."/>
            <person name="Singh A."/>
            <person name="Wilkins M.J."/>
            <person name="Williams K.H."/>
            <person name="Banfield J.F."/>
        </authorList>
    </citation>
    <scope>NUCLEOTIDE SEQUENCE [LARGE SCALE GENOMIC DNA]</scope>
</reference>
<dbReference type="Pfam" id="PF00712">
    <property type="entry name" value="DNA_pol3_beta"/>
    <property type="match status" value="1"/>
</dbReference>
<dbReference type="InterPro" id="IPR001001">
    <property type="entry name" value="DNA_polIII_beta"/>
</dbReference>
<keyword evidence="6 9" id="KW-0235">DNA replication</keyword>
<evidence type="ECO:0000256" key="7">
    <source>
        <dbReference type="ARBA" id="ARBA00022932"/>
    </source>
</evidence>
<feature type="domain" description="DNA polymerase III beta sliding clamp central" evidence="11">
    <location>
        <begin position="129"/>
        <end position="240"/>
    </location>
</feature>
<keyword evidence="5 9" id="KW-0548">Nucleotidyltransferase</keyword>
<evidence type="ECO:0000256" key="1">
    <source>
        <dbReference type="ARBA" id="ARBA00004496"/>
    </source>
</evidence>
<dbReference type="PANTHER" id="PTHR30478:SF0">
    <property type="entry name" value="BETA SLIDING CLAMP"/>
    <property type="match status" value="1"/>
</dbReference>
<dbReference type="CDD" id="cd00140">
    <property type="entry name" value="beta_clamp"/>
    <property type="match status" value="1"/>
</dbReference>
<evidence type="ECO:0000256" key="8">
    <source>
        <dbReference type="ARBA" id="ARBA00023125"/>
    </source>
</evidence>
<comment type="subunit">
    <text evidence="9">Forms a ring-shaped head-to-tail homodimer around DNA.</text>
</comment>
<dbReference type="PIRSF" id="PIRSF000804">
    <property type="entry name" value="DNA_pol_III_b"/>
    <property type="match status" value="1"/>
</dbReference>
<dbReference type="Gene3D" id="3.70.10.10">
    <property type="match status" value="1"/>
</dbReference>
<evidence type="ECO:0000259" key="10">
    <source>
        <dbReference type="Pfam" id="PF00712"/>
    </source>
</evidence>
<evidence type="ECO:0000256" key="3">
    <source>
        <dbReference type="ARBA" id="ARBA00022490"/>
    </source>
</evidence>
<evidence type="ECO:0000313" key="14">
    <source>
        <dbReference type="Proteomes" id="UP000034072"/>
    </source>
</evidence>
<keyword evidence="8" id="KW-0238">DNA-binding</keyword>
<dbReference type="GO" id="GO:0005737">
    <property type="term" value="C:cytoplasm"/>
    <property type="evidence" value="ECO:0007669"/>
    <property type="project" value="UniProtKB-SubCell"/>
</dbReference>
<feature type="domain" description="DNA polymerase III beta sliding clamp C-terminal" evidence="12">
    <location>
        <begin position="242"/>
        <end position="362"/>
    </location>
</feature>
<evidence type="ECO:0000259" key="11">
    <source>
        <dbReference type="Pfam" id="PF02767"/>
    </source>
</evidence>
<evidence type="ECO:0000259" key="12">
    <source>
        <dbReference type="Pfam" id="PF02768"/>
    </source>
</evidence>
<keyword evidence="7 9" id="KW-0239">DNA-directed DNA polymerase</keyword>
<dbReference type="SUPFAM" id="SSF55979">
    <property type="entry name" value="DNA clamp"/>
    <property type="match status" value="3"/>
</dbReference>
<comment type="function">
    <text evidence="9">Confers DNA tethering and processivity to DNA polymerases and other proteins. Acts as a clamp, forming a ring around DNA (a reaction catalyzed by the clamp-loading complex) which diffuses in an ATP-independent manner freely and bidirectionally along dsDNA. Initially characterized for its ability to contact the catalytic subunit of DNA polymerase III (Pol III), a complex, multichain enzyme responsible for most of the replicative synthesis in bacteria; Pol III exhibits 3'-5' exonuclease proofreading activity. The beta chain is required for initiation of replication as well as for processivity of DNA replication.</text>
</comment>
<dbReference type="Gene3D" id="3.10.150.10">
    <property type="entry name" value="DNA Polymerase III, subunit A, domain 2"/>
    <property type="match status" value="1"/>
</dbReference>
<gene>
    <name evidence="13" type="ORF">UT75_C0006G0016</name>
</gene>
<evidence type="ECO:0000256" key="4">
    <source>
        <dbReference type="ARBA" id="ARBA00022679"/>
    </source>
</evidence>